<evidence type="ECO:0000313" key="6">
    <source>
        <dbReference type="EMBL" id="CCP24869.1"/>
    </source>
</evidence>
<sequence>MSIKAPIDYAVPPQKDCARYKMHKYWAAKPWYVVAEYIKHFTREGEIVLDPFCGSGVVGCEALIHRRKAVLNDLNPMAVFIAGNTCRSPVDLKKFDAEFIKIKTKLKSNIMDMYRLAEPCPECGAPLYSKHVVRGPSLKGHWIVEARCSKGHGRSGHIRRLLLPEEKAFIETVESREIPYWVPQNTFPDGRETMRLKKDGINTVDQLFTQRNLIALSLIYHEIQKIMDENIRELMLLAFSNTLLHVSKLKSETLRPMSANSYYCMDDWIEENVWDRFENRVKWHWGVCQGKEETNRLIGDYFNQTENFDGLLNGKTFMKLNTKAQNLSDIPDESIDYCFTDPPYGGSIQYFELTYLWRSWLDMSHEFIADEITVNDFQGKKENSFEKMLTEAFCEIYKFE</sequence>
<dbReference type="GO" id="GO:0032259">
    <property type="term" value="P:methylation"/>
    <property type="evidence" value="ECO:0007669"/>
    <property type="project" value="UniProtKB-KW"/>
</dbReference>
<dbReference type="GO" id="GO:0003677">
    <property type="term" value="F:DNA binding"/>
    <property type="evidence" value="ECO:0007669"/>
    <property type="project" value="InterPro"/>
</dbReference>
<evidence type="ECO:0000256" key="1">
    <source>
        <dbReference type="ARBA" id="ARBA00006594"/>
    </source>
</evidence>
<evidence type="ECO:0000256" key="4">
    <source>
        <dbReference type="ARBA" id="ARBA00022747"/>
    </source>
</evidence>
<dbReference type="GO" id="GO:0009307">
    <property type="term" value="P:DNA restriction-modification system"/>
    <property type="evidence" value="ECO:0007669"/>
    <property type="project" value="UniProtKB-KW"/>
</dbReference>
<dbReference type="SUPFAM" id="SSF53335">
    <property type="entry name" value="S-adenosyl-L-methionine-dependent methyltransferases"/>
    <property type="match status" value="1"/>
</dbReference>
<keyword evidence="4" id="KW-0680">Restriction system</keyword>
<accession>L0RXD4</accession>
<evidence type="ECO:0000259" key="5">
    <source>
        <dbReference type="Pfam" id="PF01555"/>
    </source>
</evidence>
<keyword evidence="3" id="KW-0808">Transferase</keyword>
<dbReference type="InterPro" id="IPR029063">
    <property type="entry name" value="SAM-dependent_MTases_sf"/>
</dbReference>
<dbReference type="InterPro" id="IPR002052">
    <property type="entry name" value="DNA_methylase_N6_adenine_CS"/>
</dbReference>
<comment type="similarity">
    <text evidence="1">Belongs to the N(4)/N(6)-methyltransferase family.</text>
</comment>
<proteinExistence type="inferred from homology"/>
<dbReference type="PROSITE" id="PS00092">
    <property type="entry name" value="N6_MTASE"/>
    <property type="match status" value="1"/>
</dbReference>
<dbReference type="HOGENOM" id="CLU_772966_0_0_9"/>
<reference evidence="7" key="1">
    <citation type="journal article" date="2013" name="Genome Announc.">
        <title>First genome sequence of a syntrophic acetate-oxidizing bacterium, Tepidanaerobacter acetatoxydans strain Re1.</title>
        <authorList>
            <person name="Manzoor S."/>
            <person name="Bongcam-Rudloff E."/>
            <person name="Schnurer A."/>
            <person name="Muller B."/>
        </authorList>
    </citation>
    <scope>NUCLEOTIDE SEQUENCE [LARGE SCALE GENOMIC DNA]</scope>
    <source>
        <strain evidence="7">Re1</strain>
    </source>
</reference>
<keyword evidence="7" id="KW-1185">Reference proteome</keyword>
<dbReference type="KEGG" id="tep:TepRe1_0166"/>
<dbReference type="RefSeq" id="WP_013777299.1">
    <property type="nucleotide sequence ID" value="NC_015519.1"/>
</dbReference>
<dbReference type="PATRIC" id="fig|1209989.3.peg.200"/>
<dbReference type="InterPro" id="IPR002941">
    <property type="entry name" value="DNA_methylase_N4/N6"/>
</dbReference>
<evidence type="ECO:0000313" key="7">
    <source>
        <dbReference type="Proteomes" id="UP000010802"/>
    </source>
</evidence>
<dbReference type="STRING" id="1209989.TepRe1_0166"/>
<dbReference type="eggNOG" id="COG0863">
    <property type="taxonomic scope" value="Bacteria"/>
</dbReference>
<dbReference type="GO" id="GO:0008170">
    <property type="term" value="F:N-methyltransferase activity"/>
    <property type="evidence" value="ECO:0007669"/>
    <property type="project" value="InterPro"/>
</dbReference>
<dbReference type="AlphaFoldDB" id="F4LSR2"/>
<name>F4LSR2_TEPAE</name>
<dbReference type="eggNOG" id="COG1743">
    <property type="taxonomic scope" value="Bacteria"/>
</dbReference>
<dbReference type="Gene3D" id="3.40.50.150">
    <property type="entry name" value="Vaccinia Virus protein VP39"/>
    <property type="match status" value="2"/>
</dbReference>
<organism evidence="6 7">
    <name type="scientific">Tepidanaerobacter acetatoxydans (strain DSM 21804 / JCM 16047 / Re1)</name>
    <dbReference type="NCBI Taxonomy" id="1209989"/>
    <lineage>
        <taxon>Bacteria</taxon>
        <taxon>Bacillati</taxon>
        <taxon>Bacillota</taxon>
        <taxon>Clostridia</taxon>
        <taxon>Thermosediminibacterales</taxon>
        <taxon>Tepidanaerobacteraceae</taxon>
        <taxon>Tepidanaerobacter</taxon>
    </lineage>
</organism>
<dbReference type="Pfam" id="PF01555">
    <property type="entry name" value="N6_N4_Mtase"/>
    <property type="match status" value="1"/>
</dbReference>
<dbReference type="REBASE" id="58745">
    <property type="entry name" value="M.TacRe1ORF1920P"/>
</dbReference>
<gene>
    <name evidence="6" type="ordered locus">TEPIRE1_0180</name>
</gene>
<evidence type="ECO:0000256" key="2">
    <source>
        <dbReference type="ARBA" id="ARBA00022603"/>
    </source>
</evidence>
<dbReference type="KEGG" id="tae:TepiRe1_0180"/>
<feature type="domain" description="DNA methylase N-4/N-6" evidence="5">
    <location>
        <begin position="23"/>
        <end position="78"/>
    </location>
</feature>
<dbReference type="Proteomes" id="UP000010802">
    <property type="component" value="Chromosome"/>
</dbReference>
<evidence type="ECO:0000256" key="3">
    <source>
        <dbReference type="ARBA" id="ARBA00022679"/>
    </source>
</evidence>
<keyword evidence="2 6" id="KW-0489">Methyltransferase</keyword>
<accession>F4LSR2</accession>
<dbReference type="OrthoDB" id="9773571at2"/>
<dbReference type="REBASE" id="35707">
    <property type="entry name" value="M.TspRe1ORF166P"/>
</dbReference>
<protein>
    <submittedName>
        <fullName evidence="6">DNA methylase N-4/N-6 domain protein</fullName>
    </submittedName>
</protein>
<dbReference type="EMBL" id="HF563609">
    <property type="protein sequence ID" value="CCP24869.1"/>
    <property type="molecule type" value="Genomic_DNA"/>
</dbReference>